<comment type="similarity">
    <text evidence="1">Belongs to the transferase hexapeptide repeat family.</text>
</comment>
<dbReference type="PANTHER" id="PTHR43300">
    <property type="entry name" value="ACETYLTRANSFERASE"/>
    <property type="match status" value="1"/>
</dbReference>
<sequence>MKRWVRHLLYKWKFKSSKVHAYSSISLDTIIAESCVIFPDVVLSHSELDRHTYVQRDTTIVNTRIGSFCSIGSNVKIGLPDHPLGYVSTHPAFYDPTQPILKSFATDVLHQASKKTMLGHDVWVGDGAFVRSGVTIGTGAVVAAGSVVVKDIQPYSIVGGNPAKHIKYRFESDVVDALLKLQWWTFRDEELRQLSQSFVDPQSFISRVKN</sequence>
<evidence type="ECO:0000256" key="3">
    <source>
        <dbReference type="ARBA" id="ARBA00022737"/>
    </source>
</evidence>
<comment type="caution">
    <text evidence="5">The sequence shown here is derived from an EMBL/GenBank/DDBJ whole genome shotgun (WGS) entry which is preliminary data.</text>
</comment>
<evidence type="ECO:0000313" key="6">
    <source>
        <dbReference type="Proteomes" id="UP000294145"/>
    </source>
</evidence>
<dbReference type="InterPro" id="IPR001451">
    <property type="entry name" value="Hexapep"/>
</dbReference>
<dbReference type="SUPFAM" id="SSF51161">
    <property type="entry name" value="Trimeric LpxA-like enzymes"/>
    <property type="match status" value="1"/>
</dbReference>
<dbReference type="PANTHER" id="PTHR43300:SF11">
    <property type="entry name" value="ACETYLTRANSFERASE RV3034C-RELATED"/>
    <property type="match status" value="1"/>
</dbReference>
<dbReference type="PROSITE" id="PS00101">
    <property type="entry name" value="HEXAPEP_TRANSFERASES"/>
    <property type="match status" value="1"/>
</dbReference>
<evidence type="ECO:0000256" key="4">
    <source>
        <dbReference type="ARBA" id="ARBA00023315"/>
    </source>
</evidence>
<protein>
    <submittedName>
        <fullName evidence="5">Antibiotic acetyltransferase</fullName>
    </submittedName>
</protein>
<proteinExistence type="inferred from homology"/>
<dbReference type="Pfam" id="PF00132">
    <property type="entry name" value="Hexapep"/>
    <property type="match status" value="1"/>
</dbReference>
<dbReference type="GO" id="GO:0016746">
    <property type="term" value="F:acyltransferase activity"/>
    <property type="evidence" value="ECO:0007669"/>
    <property type="project" value="UniProtKB-KW"/>
</dbReference>
<dbReference type="InterPro" id="IPR018357">
    <property type="entry name" value="Hexapep_transf_CS"/>
</dbReference>
<reference evidence="5 6" key="1">
    <citation type="submission" date="2019-02" db="EMBL/GenBank/DDBJ databases">
        <title>Genomic plasticity associated with the antimicrobial resistance in Vibrio cholerae.</title>
        <authorList>
            <person name="Verma J."/>
            <person name="Bag S."/>
            <person name="Saha B."/>
            <person name="Kumar P."/>
            <person name="Ghosh T.S."/>
            <person name="Dayal M."/>
            <person name="Senapati T."/>
            <person name="Mehra S."/>
            <person name="Dey P."/>
            <person name="Desigamani A."/>
            <person name="Kumar D."/>
            <person name="Rana P."/>
            <person name="Kumar B."/>
            <person name="Maiti T.K."/>
            <person name="Sharma N.C."/>
            <person name="Bhadra R.K."/>
            <person name="Mutreja A."/>
            <person name="Nair G.B."/>
            <person name="Ramamurthy T."/>
            <person name="Das B."/>
        </authorList>
    </citation>
    <scope>NUCLEOTIDE SEQUENCE [LARGE SCALE GENOMIC DNA]</scope>
    <source>
        <strain evidence="5 6">IDH06781</strain>
    </source>
</reference>
<dbReference type="RefSeq" id="WP_054103965.1">
    <property type="nucleotide sequence ID" value="NZ_CTBD01000067.1"/>
</dbReference>
<dbReference type="EMBL" id="SISP01000005">
    <property type="protein sequence ID" value="TBM44709.1"/>
    <property type="molecule type" value="Genomic_DNA"/>
</dbReference>
<dbReference type="CDD" id="cd03349">
    <property type="entry name" value="LbH_XAT"/>
    <property type="match status" value="1"/>
</dbReference>
<accession>A0A7Z7YFV2</accession>
<keyword evidence="2 5" id="KW-0808">Transferase</keyword>
<name>A0A7Z7YFV2_VIBCL</name>
<gene>
    <name evidence="5" type="ORF">EYB64_05065</name>
</gene>
<keyword evidence="3" id="KW-0677">Repeat</keyword>
<evidence type="ECO:0000256" key="2">
    <source>
        <dbReference type="ARBA" id="ARBA00022679"/>
    </source>
</evidence>
<dbReference type="AlphaFoldDB" id="A0A7Z7YFV2"/>
<evidence type="ECO:0000313" key="5">
    <source>
        <dbReference type="EMBL" id="TBM44709.1"/>
    </source>
</evidence>
<keyword evidence="4" id="KW-0012">Acyltransferase</keyword>
<organism evidence="5 6">
    <name type="scientific">Vibrio cholerae</name>
    <dbReference type="NCBI Taxonomy" id="666"/>
    <lineage>
        <taxon>Bacteria</taxon>
        <taxon>Pseudomonadati</taxon>
        <taxon>Pseudomonadota</taxon>
        <taxon>Gammaproteobacteria</taxon>
        <taxon>Vibrionales</taxon>
        <taxon>Vibrionaceae</taxon>
        <taxon>Vibrio</taxon>
    </lineage>
</organism>
<evidence type="ECO:0000256" key="1">
    <source>
        <dbReference type="ARBA" id="ARBA00007274"/>
    </source>
</evidence>
<dbReference type="Proteomes" id="UP000294145">
    <property type="component" value="Unassembled WGS sequence"/>
</dbReference>
<dbReference type="InterPro" id="IPR050179">
    <property type="entry name" value="Trans_hexapeptide_repeat"/>
</dbReference>
<dbReference type="Gene3D" id="2.160.10.10">
    <property type="entry name" value="Hexapeptide repeat proteins"/>
    <property type="match status" value="1"/>
</dbReference>
<dbReference type="InterPro" id="IPR011004">
    <property type="entry name" value="Trimer_LpxA-like_sf"/>
</dbReference>